<evidence type="ECO:0000313" key="3">
    <source>
        <dbReference type="Proteomes" id="UP000596063"/>
    </source>
</evidence>
<dbReference type="Pfam" id="PF02515">
    <property type="entry name" value="CoA_transf_3"/>
    <property type="match status" value="1"/>
</dbReference>
<dbReference type="Gene3D" id="3.30.1540.10">
    <property type="entry name" value="formyl-coa transferase, domain 3"/>
    <property type="match status" value="1"/>
</dbReference>
<proteinExistence type="predicted"/>
<evidence type="ECO:0000256" key="1">
    <source>
        <dbReference type="ARBA" id="ARBA00022679"/>
    </source>
</evidence>
<name>A0A7T4UPV4_9GAMM</name>
<organism evidence="2 3">
    <name type="scientific">Spongiibacter nanhainus</name>
    <dbReference type="NCBI Taxonomy" id="2794344"/>
    <lineage>
        <taxon>Bacteria</taxon>
        <taxon>Pseudomonadati</taxon>
        <taxon>Pseudomonadota</taxon>
        <taxon>Gammaproteobacteria</taxon>
        <taxon>Cellvibrionales</taxon>
        <taxon>Spongiibacteraceae</taxon>
        <taxon>Spongiibacter</taxon>
    </lineage>
</organism>
<accession>A0A7T4UPV4</accession>
<dbReference type="InterPro" id="IPR050483">
    <property type="entry name" value="CoA-transferase_III_domain"/>
</dbReference>
<evidence type="ECO:0000313" key="2">
    <source>
        <dbReference type="EMBL" id="QQD17932.1"/>
    </source>
</evidence>
<dbReference type="GO" id="GO:0008410">
    <property type="term" value="F:CoA-transferase activity"/>
    <property type="evidence" value="ECO:0007669"/>
    <property type="project" value="TreeGrafter"/>
</dbReference>
<keyword evidence="3" id="KW-1185">Reference proteome</keyword>
<dbReference type="SUPFAM" id="SSF89796">
    <property type="entry name" value="CoA-transferase family III (CaiB/BaiF)"/>
    <property type="match status" value="1"/>
</dbReference>
<dbReference type="InterPro" id="IPR023606">
    <property type="entry name" value="CoA-Trfase_III_dom_1_sf"/>
</dbReference>
<dbReference type="PANTHER" id="PTHR48207:SF3">
    <property type="entry name" value="SUCCINATE--HYDROXYMETHYLGLUTARATE COA-TRANSFERASE"/>
    <property type="match status" value="1"/>
</dbReference>
<dbReference type="AlphaFoldDB" id="A0A7T4UPV4"/>
<dbReference type="RefSeq" id="WP_198569431.1">
    <property type="nucleotide sequence ID" value="NZ_CP066167.1"/>
</dbReference>
<dbReference type="Proteomes" id="UP000596063">
    <property type="component" value="Chromosome"/>
</dbReference>
<dbReference type="PANTHER" id="PTHR48207">
    <property type="entry name" value="SUCCINATE--HYDROXYMETHYLGLUTARATE COA-TRANSFERASE"/>
    <property type="match status" value="1"/>
</dbReference>
<dbReference type="InterPro" id="IPR003673">
    <property type="entry name" value="CoA-Trfase_fam_III"/>
</dbReference>
<sequence>MSPLEHTALAANKPLAGIRVLDLTHMLSGPYCTMTLADLGADMIKVEPLKGEGTRALLAKDPKHAIDGMGAYFLTLNRNKRTVSIDLKSEKGLAVFYELVKNADVVVNNFAAGVPAKLKIDYEHLSQVNPQIITCSITGFGENGPGANRPAFDQVAQAYGGGMSITGTDADNPTRAGIPIGDLGGGMYGIIGVLTAIIERQRSGKGQHVDISMLDVQISLLNYMATMHFLSDEDPEPIGNSHFVHVPYNSYATRNGHIVIAVLTDSFWHNLKTLLDCPELEKPEYDHQPGRLADKAVIDQKIGDILKTDTTEAWLDKLNALRIPAAPVNTFSRALRDPQVQHRNMVVELQHPNGQSTRGPGCPVKLSRSNGESYTPAPLLGQNTDQLMKELLHYSDDAIAQLKAEGVIG</sequence>
<gene>
    <name evidence="2" type="ORF">I6N98_16560</name>
</gene>
<dbReference type="InterPro" id="IPR044855">
    <property type="entry name" value="CoA-Trfase_III_dom3_sf"/>
</dbReference>
<reference evidence="2 3" key="1">
    <citation type="submission" date="2020-12" db="EMBL/GenBank/DDBJ databases">
        <authorList>
            <person name="Shan Y."/>
        </authorList>
    </citation>
    <scope>NUCLEOTIDE SEQUENCE [LARGE SCALE GENOMIC DNA]</scope>
    <source>
        <strain evidence="3">csc3.9</strain>
    </source>
</reference>
<dbReference type="Gene3D" id="3.40.50.10540">
    <property type="entry name" value="Crotonobetainyl-coa:carnitine coa-transferase, domain 1"/>
    <property type="match status" value="1"/>
</dbReference>
<dbReference type="EMBL" id="CP066167">
    <property type="protein sequence ID" value="QQD17932.1"/>
    <property type="molecule type" value="Genomic_DNA"/>
</dbReference>
<dbReference type="KEGG" id="snan:I6N98_16560"/>
<keyword evidence="1 2" id="KW-0808">Transferase</keyword>
<protein>
    <submittedName>
        <fullName evidence="2">CoA transferase</fullName>
    </submittedName>
</protein>